<evidence type="ECO:0000256" key="1">
    <source>
        <dbReference type="ARBA" id="ARBA00004123"/>
    </source>
</evidence>
<evidence type="ECO:0000256" key="5">
    <source>
        <dbReference type="ARBA" id="ARBA00022763"/>
    </source>
</evidence>
<dbReference type="Pfam" id="PF00533">
    <property type="entry name" value="BRCT"/>
    <property type="match status" value="1"/>
</dbReference>
<dbReference type="EMBL" id="JANJYJ010000006">
    <property type="protein sequence ID" value="KAK3206820.1"/>
    <property type="molecule type" value="Genomic_DNA"/>
</dbReference>
<feature type="repeat" description="PPR" evidence="11">
    <location>
        <begin position="186"/>
        <end position="216"/>
    </location>
</feature>
<dbReference type="GO" id="GO:0000724">
    <property type="term" value="P:double-strand break repair via homologous recombination"/>
    <property type="evidence" value="ECO:0007669"/>
    <property type="project" value="TreeGrafter"/>
</dbReference>
<feature type="region of interest" description="Disordered" evidence="12">
    <location>
        <begin position="858"/>
        <end position="907"/>
    </location>
</feature>
<evidence type="ECO:0000256" key="12">
    <source>
        <dbReference type="SAM" id="MobiDB-lite"/>
    </source>
</evidence>
<dbReference type="InterPro" id="IPR031099">
    <property type="entry name" value="BRCA1-associated"/>
</dbReference>
<feature type="region of interest" description="Disordered" evidence="12">
    <location>
        <begin position="725"/>
        <end position="745"/>
    </location>
</feature>
<dbReference type="FunFam" id="3.30.40.10:FF:000310">
    <property type="entry name" value="Breast cancer associated RING 1"/>
    <property type="match status" value="1"/>
</dbReference>
<evidence type="ECO:0000256" key="3">
    <source>
        <dbReference type="ARBA" id="ARBA00022723"/>
    </source>
</evidence>
<dbReference type="PROSITE" id="PS00518">
    <property type="entry name" value="ZF_RING_1"/>
    <property type="match status" value="1"/>
</dbReference>
<dbReference type="Pfam" id="PF20430">
    <property type="entry name" value="Eplus_motif"/>
    <property type="match status" value="1"/>
</dbReference>
<dbReference type="PANTHER" id="PTHR13763">
    <property type="entry name" value="BREAST CANCER TYPE 1 SUSCEPTIBILITY PROTEIN BRCA1"/>
    <property type="match status" value="1"/>
</dbReference>
<evidence type="ECO:0000259" key="15">
    <source>
        <dbReference type="PROSITE" id="PS51805"/>
    </source>
</evidence>
<keyword evidence="17" id="KW-1185">Reference proteome</keyword>
<dbReference type="PROSITE" id="PS50089">
    <property type="entry name" value="ZF_RING_2"/>
    <property type="match status" value="1"/>
</dbReference>
<evidence type="ECO:0000259" key="13">
    <source>
        <dbReference type="PROSITE" id="PS50089"/>
    </source>
</evidence>
<dbReference type="PROSITE" id="PS50172">
    <property type="entry name" value="BRCT"/>
    <property type="match status" value="2"/>
</dbReference>
<feature type="domain" description="RING-type" evidence="13">
    <location>
        <begin position="524"/>
        <end position="559"/>
    </location>
</feature>
<evidence type="ECO:0000256" key="10">
    <source>
        <dbReference type="PROSITE-ProRule" id="PRU00175"/>
    </source>
</evidence>
<feature type="region of interest" description="Disordered" evidence="12">
    <location>
        <begin position="618"/>
        <end position="658"/>
    </location>
</feature>
<dbReference type="Pfam" id="PF13923">
    <property type="entry name" value="zf-C3HC4_2"/>
    <property type="match status" value="1"/>
</dbReference>
<feature type="compositionally biased region" description="Basic residues" evidence="12">
    <location>
        <begin position="634"/>
        <end position="643"/>
    </location>
</feature>
<evidence type="ECO:0000313" key="16">
    <source>
        <dbReference type="EMBL" id="KAK3206820.1"/>
    </source>
</evidence>
<dbReference type="GO" id="GO:0045944">
    <property type="term" value="P:positive regulation of transcription by RNA polymerase II"/>
    <property type="evidence" value="ECO:0007669"/>
    <property type="project" value="TreeGrafter"/>
</dbReference>
<feature type="domain" description="BRCT" evidence="14">
    <location>
        <begin position="1416"/>
        <end position="1529"/>
    </location>
</feature>
<evidence type="ECO:0000256" key="6">
    <source>
        <dbReference type="ARBA" id="ARBA00022771"/>
    </source>
</evidence>
<dbReference type="Pfam" id="PF01535">
    <property type="entry name" value="PPR"/>
    <property type="match status" value="4"/>
</dbReference>
<dbReference type="InterPro" id="IPR001841">
    <property type="entry name" value="Znf_RING"/>
</dbReference>
<proteinExistence type="inferred from homology"/>
<organism evidence="16 17">
    <name type="scientific">Dipteronia sinensis</name>
    <dbReference type="NCBI Taxonomy" id="43782"/>
    <lineage>
        <taxon>Eukaryota</taxon>
        <taxon>Viridiplantae</taxon>
        <taxon>Streptophyta</taxon>
        <taxon>Embryophyta</taxon>
        <taxon>Tracheophyta</taxon>
        <taxon>Spermatophyta</taxon>
        <taxon>Magnoliopsida</taxon>
        <taxon>eudicotyledons</taxon>
        <taxon>Gunneridae</taxon>
        <taxon>Pentapetalae</taxon>
        <taxon>rosids</taxon>
        <taxon>malvids</taxon>
        <taxon>Sapindales</taxon>
        <taxon>Sapindaceae</taxon>
        <taxon>Hippocastanoideae</taxon>
        <taxon>Acereae</taxon>
        <taxon>Dipteronia</taxon>
    </lineage>
</organism>
<dbReference type="GO" id="GO:0004842">
    <property type="term" value="F:ubiquitin-protein transferase activity"/>
    <property type="evidence" value="ECO:0007669"/>
    <property type="project" value="TreeGrafter"/>
</dbReference>
<comment type="subcellular location">
    <subcellularLocation>
        <location evidence="1">Nucleus</location>
    </subcellularLocation>
</comment>
<feature type="repeat" description="PPR" evidence="11">
    <location>
        <begin position="116"/>
        <end position="150"/>
    </location>
</feature>
<dbReference type="InterPro" id="IPR001357">
    <property type="entry name" value="BRCT_dom"/>
</dbReference>
<dbReference type="PROSITE" id="PS51375">
    <property type="entry name" value="PPR"/>
    <property type="match status" value="4"/>
</dbReference>
<feature type="compositionally biased region" description="Basic and acidic residues" evidence="12">
    <location>
        <begin position="885"/>
        <end position="903"/>
    </location>
</feature>
<gene>
    <name evidence="16" type="ORF">Dsin_020866</name>
</gene>
<accession>A0AAE0AA32</accession>
<dbReference type="SUPFAM" id="SSF57850">
    <property type="entry name" value="RING/U-box"/>
    <property type="match status" value="1"/>
</dbReference>
<keyword evidence="3" id="KW-0479">Metal-binding</keyword>
<feature type="compositionally biased region" description="Basic residues" evidence="12">
    <location>
        <begin position="867"/>
        <end position="884"/>
    </location>
</feature>
<evidence type="ECO:0000256" key="2">
    <source>
        <dbReference type="ARBA" id="ARBA00006643"/>
    </source>
</evidence>
<evidence type="ECO:0000256" key="7">
    <source>
        <dbReference type="ARBA" id="ARBA00022833"/>
    </source>
</evidence>
<comment type="similarity">
    <text evidence="2">Belongs to the PPR family. PCMP-H subfamily.</text>
</comment>
<reference evidence="16" key="1">
    <citation type="journal article" date="2023" name="Plant J.">
        <title>Genome sequences and population genomics provide insights into the demographic history, inbreeding, and mutation load of two 'living fossil' tree species of Dipteronia.</title>
        <authorList>
            <person name="Feng Y."/>
            <person name="Comes H.P."/>
            <person name="Chen J."/>
            <person name="Zhu S."/>
            <person name="Lu R."/>
            <person name="Zhang X."/>
            <person name="Li P."/>
            <person name="Qiu J."/>
            <person name="Olsen K.M."/>
            <person name="Qiu Y."/>
        </authorList>
    </citation>
    <scope>NUCLEOTIDE SEQUENCE</scope>
    <source>
        <strain evidence="16">NBL</strain>
    </source>
</reference>
<keyword evidence="4" id="KW-0677">Repeat</keyword>
<dbReference type="InterPro" id="IPR046849">
    <property type="entry name" value="E2_motif"/>
</dbReference>
<dbReference type="FunFam" id="1.25.40.10:FF:000031">
    <property type="entry name" value="Pentatricopeptide repeat-containing protein mitochondrial"/>
    <property type="match status" value="1"/>
</dbReference>
<feature type="region of interest" description="Disordered" evidence="12">
    <location>
        <begin position="953"/>
        <end position="1002"/>
    </location>
</feature>
<dbReference type="InterPro" id="IPR002885">
    <property type="entry name" value="PPR_rpt"/>
</dbReference>
<feature type="compositionally biased region" description="Basic and acidic residues" evidence="12">
    <location>
        <begin position="979"/>
        <end position="996"/>
    </location>
</feature>
<dbReference type="Pfam" id="PF13771">
    <property type="entry name" value="zf-HC5HC2H"/>
    <property type="match status" value="1"/>
</dbReference>
<dbReference type="Pfam" id="PF20431">
    <property type="entry name" value="E_motif"/>
    <property type="match status" value="1"/>
</dbReference>
<evidence type="ECO:0000256" key="9">
    <source>
        <dbReference type="ARBA" id="ARBA00023242"/>
    </source>
</evidence>
<feature type="domain" description="PHD-type" evidence="15">
    <location>
        <begin position="1141"/>
        <end position="1261"/>
    </location>
</feature>
<dbReference type="SMART" id="SM00292">
    <property type="entry name" value="BRCT"/>
    <property type="match status" value="2"/>
</dbReference>
<comment type="caution">
    <text evidence="16">The sequence shown here is derived from an EMBL/GenBank/DDBJ whole genome shotgun (WGS) entry which is preliminary data.</text>
</comment>
<dbReference type="Gene3D" id="3.40.50.10190">
    <property type="entry name" value="BRCT domain"/>
    <property type="match status" value="2"/>
</dbReference>
<dbReference type="GO" id="GO:0008270">
    <property type="term" value="F:zinc ion binding"/>
    <property type="evidence" value="ECO:0007669"/>
    <property type="project" value="UniProtKB-KW"/>
</dbReference>
<feature type="repeat" description="PPR" evidence="11">
    <location>
        <begin position="15"/>
        <end position="49"/>
    </location>
</feature>
<protein>
    <submittedName>
        <fullName evidence="16">Uncharacterized protein</fullName>
    </submittedName>
</protein>
<dbReference type="InterPro" id="IPR046848">
    <property type="entry name" value="E_motif"/>
</dbReference>
<keyword evidence="9" id="KW-0539">Nucleus</keyword>
<dbReference type="InterPro" id="IPR017907">
    <property type="entry name" value="Znf_RING_CS"/>
</dbReference>
<dbReference type="Proteomes" id="UP001281410">
    <property type="component" value="Unassembled WGS sequence"/>
</dbReference>
<evidence type="ECO:0000259" key="14">
    <source>
        <dbReference type="PROSITE" id="PS50172"/>
    </source>
</evidence>
<feature type="domain" description="BRCT" evidence="14">
    <location>
        <begin position="1334"/>
        <end position="1395"/>
    </location>
</feature>
<dbReference type="CDD" id="cd15571">
    <property type="entry name" value="ePHD"/>
    <property type="match status" value="1"/>
</dbReference>
<dbReference type="PROSITE" id="PS51805">
    <property type="entry name" value="EPHD"/>
    <property type="match status" value="1"/>
</dbReference>
<evidence type="ECO:0000313" key="17">
    <source>
        <dbReference type="Proteomes" id="UP001281410"/>
    </source>
</evidence>
<feature type="repeat" description="PPR" evidence="11">
    <location>
        <begin position="217"/>
        <end position="251"/>
    </location>
</feature>
<dbReference type="InterPro" id="IPR036420">
    <property type="entry name" value="BRCT_dom_sf"/>
</dbReference>
<feature type="compositionally biased region" description="Basic and acidic residues" evidence="12">
    <location>
        <begin position="725"/>
        <end position="735"/>
    </location>
</feature>
<dbReference type="GO" id="GO:0016070">
    <property type="term" value="P:RNA metabolic process"/>
    <property type="evidence" value="ECO:0007669"/>
    <property type="project" value="UniProtKB-ARBA"/>
</dbReference>
<dbReference type="Pfam" id="PF13041">
    <property type="entry name" value="PPR_2"/>
    <property type="match status" value="2"/>
</dbReference>
<dbReference type="InterPro" id="IPR013083">
    <property type="entry name" value="Znf_RING/FYVE/PHD"/>
</dbReference>
<dbReference type="FunFam" id="1.25.40.10:FF:000366">
    <property type="entry name" value="Pentatricopeptide (PPR) repeat-containing protein"/>
    <property type="match status" value="1"/>
</dbReference>
<dbReference type="Pfam" id="PF14432">
    <property type="entry name" value="DYW_deaminase"/>
    <property type="match status" value="1"/>
</dbReference>
<dbReference type="Gene3D" id="3.30.40.10">
    <property type="entry name" value="Zinc/RING finger domain, C3HC4 (zinc finger)"/>
    <property type="match status" value="2"/>
</dbReference>
<dbReference type="FunFam" id="3.40.50.10190:FF:000006">
    <property type="entry name" value="Breast cancer type 1 susceptibility protein homolog"/>
    <property type="match status" value="1"/>
</dbReference>
<keyword evidence="7" id="KW-0862">Zinc</keyword>
<dbReference type="InterPro" id="IPR034732">
    <property type="entry name" value="EPHD"/>
</dbReference>
<sequence length="1529" mass="170897">MSYAHTIFSHIQEPNIFAWNTMIRGYAESENPNPALDLYHQMQVLSIKPDTHTYPFLLKAIAKLADVRLGGKVHSDAIRNGFESLIFVQNGLVHMYAAFGHVEDAYKVFELMRERDLVAWNSVINGFALNGRPSEALVLFREMSLVGVDPDGFTMVSLFSACAELGALALGRRAHVYMSKVGLSENLNVNNALLDFYAKCGNIREAQKVFNEMKERNVVSWTSLIVGLAVNGFGEEALELFEGMEREELVPSVVTFVGVLYACSHCGMVDKGFYYFTRMKDKYGIIPKIEHYGCMVDLLGRAGLVKEAYKYIQNMPVLPNAVIWRTLLGACTVHGHLTIGEIARAQLSLLEPKYDGDFVLLSNLYASEQRWLDVQKVRRTMVHEKVKKTPGHSLVELGNRVYEFFMGDRSHPQQEEIYAMLTEITKKLKLEGYVPHTENVLVDIEDEEKENALSYHSEKIAIAFMLINTAPGTPIRVVKNLRVCADCHLAIKLISNVFNREIIVRDRSRFHHFKDGNCSCRDYCLSLLNSSVSLSCNHVFCNSCIVKSMKSGSDCPVCKLPYHRREIRAAPHMDSLVSIYKSMEVSSGINIFVTQNEPLAKSSGKERQIEGDPICGDQALGEIGQDRVENPRTSNRKRLRRTTKSSVEPSGPVSVLPSFPTKKRVQVAHYPLPETPIQPAKFEGRLNINTSDELKVSSIVLKDKSDLNEKGPGLSPFFWLREKDDEEKSSQHSDGDTYITPPDVPTFSDIKDSDDRDYCELSPTVEMHGKLDCVELFDSEMFEWTQRPCSPELLPSPVKIQVTDTNEIEEKKLEAASQDANSNEEHCNENAKCAASEQGDGIVDVVLHKLSLFNNINTKNQTANGKPNKRGRNAKKNGRKKCAKKNTDQDSEIHVDSKEESDLVQKQINDSTGGSLILKSTRKRNMKVGSSICATEPRVENVVPVRAKTVDQGVENKVPQLPASLDKKQGSDEDLQVGNEKHCQNISSESKKDGYLRSKRRKISSTEVNKPGKVVAVQNQTDEETIQQSLFRSVCMDNDKKVSAVKEKHSKGAGKFKSALNSKCDDQLRCKNRMKVSFNGILKDGLVDHNQDNNVSMKETQSIKNAQGTADASVLDDSSRVKKLLKTVGGVLQKCETLAIKVQCAFCHSSEDSEVSGEMVHYYNGRPVAADYKSGSKVIHSHRNCTEWSPNVYFEEDTAINLEAEIARSRRIKCCCCGLKGAALGCYEKSCRRSFHVPCAKLTLQCRWDTDNFVILCPIHASSKLPNENSKPQESREKSISKVQLQARCNQVAADIGTSYSWNSSQDKLVLCCSALTAGEKEIVSEFERLSKVTVLSKWDSRATHVIASTDENGACRRTLKVLMGILEGKWILNIEWIKACMKVMKPVDEEQYEIVIDTNGIRDGPRLGRLRVLNEQPKLFDGLTFYLMGGFVSTYKGYLQDLVIAAGGTILHRKPISRDQGALLSDSSTFIIYSLELPEKCGLSKKNMLLDSRRSDAEVLANSTGAKAVSNLWVLNSIAACKLQRFVE</sequence>
<dbReference type="GO" id="GO:0005737">
    <property type="term" value="C:cytoplasm"/>
    <property type="evidence" value="ECO:0007669"/>
    <property type="project" value="UniProtKB-ARBA"/>
</dbReference>
<dbReference type="SUPFAM" id="SSF52113">
    <property type="entry name" value="BRCT domain"/>
    <property type="match status" value="2"/>
</dbReference>
<dbReference type="Gene3D" id="1.25.40.10">
    <property type="entry name" value="Tetratricopeptide repeat domain"/>
    <property type="match status" value="3"/>
</dbReference>
<dbReference type="GO" id="GO:0005634">
    <property type="term" value="C:nucleus"/>
    <property type="evidence" value="ECO:0007669"/>
    <property type="project" value="UniProtKB-SubCell"/>
</dbReference>
<dbReference type="InterPro" id="IPR011990">
    <property type="entry name" value="TPR-like_helical_dom_sf"/>
</dbReference>
<dbReference type="PANTHER" id="PTHR13763:SF0">
    <property type="entry name" value="BREAST CANCER TYPE 1 SUSCEPTIBILITY PROTEIN"/>
    <property type="match status" value="1"/>
</dbReference>
<evidence type="ECO:0000256" key="8">
    <source>
        <dbReference type="ARBA" id="ARBA00023204"/>
    </source>
</evidence>
<dbReference type="CDD" id="cd17734">
    <property type="entry name" value="BRCT_Bard1_rpt1"/>
    <property type="match status" value="1"/>
</dbReference>
<keyword evidence="5" id="KW-0227">DNA damage</keyword>
<evidence type="ECO:0000256" key="11">
    <source>
        <dbReference type="PROSITE-ProRule" id="PRU00708"/>
    </source>
</evidence>
<keyword evidence="6 10" id="KW-0863">Zinc-finger</keyword>
<dbReference type="FunFam" id="1.25.40.10:FF:000344">
    <property type="entry name" value="Pentatricopeptide repeat-containing protein"/>
    <property type="match status" value="1"/>
</dbReference>
<dbReference type="InterPro" id="IPR032867">
    <property type="entry name" value="DYW_dom"/>
</dbReference>
<dbReference type="NCBIfam" id="TIGR00756">
    <property type="entry name" value="PPR"/>
    <property type="match status" value="5"/>
</dbReference>
<keyword evidence="8" id="KW-0234">DNA repair</keyword>
<name>A0AAE0AA32_9ROSI</name>
<evidence type="ECO:0000256" key="4">
    <source>
        <dbReference type="ARBA" id="ARBA00022737"/>
    </source>
</evidence>